<organism evidence="3 4">
    <name type="scientific">Dyella koreensis</name>
    <dbReference type="NCBI Taxonomy" id="311235"/>
    <lineage>
        <taxon>Bacteria</taxon>
        <taxon>Pseudomonadati</taxon>
        <taxon>Pseudomonadota</taxon>
        <taxon>Gammaproteobacteria</taxon>
        <taxon>Lysobacterales</taxon>
        <taxon>Rhodanobacteraceae</taxon>
        <taxon>Dyella</taxon>
    </lineage>
</organism>
<dbReference type="Proteomes" id="UP001620408">
    <property type="component" value="Unassembled WGS sequence"/>
</dbReference>
<dbReference type="Gene3D" id="3.50.50.60">
    <property type="entry name" value="FAD/NAD(P)-binding domain"/>
    <property type="match status" value="1"/>
</dbReference>
<accession>A0ABW8K2F9</accession>
<gene>
    <name evidence="3" type="ORF">ISS97_05825</name>
</gene>
<evidence type="ECO:0000256" key="1">
    <source>
        <dbReference type="ARBA" id="ARBA00023002"/>
    </source>
</evidence>
<dbReference type="Gene3D" id="3.30.9.10">
    <property type="entry name" value="D-Amino Acid Oxidase, subunit A, domain 2"/>
    <property type="match status" value="1"/>
</dbReference>
<dbReference type="SUPFAM" id="SSF51905">
    <property type="entry name" value="FAD/NAD(P)-binding domain"/>
    <property type="match status" value="1"/>
</dbReference>
<reference evidence="3 4" key="1">
    <citation type="submission" date="2020-10" db="EMBL/GenBank/DDBJ databases">
        <title>Phylogeny of dyella-like bacteria.</title>
        <authorList>
            <person name="Fu J."/>
        </authorList>
    </citation>
    <scope>NUCLEOTIDE SEQUENCE [LARGE SCALE GENOMIC DNA]</scope>
    <source>
        <strain evidence="3 4">BB4</strain>
    </source>
</reference>
<protein>
    <submittedName>
        <fullName evidence="3">FAD-binding oxidoreductase</fullName>
    </submittedName>
</protein>
<proteinExistence type="predicted"/>
<dbReference type="InterPro" id="IPR036188">
    <property type="entry name" value="FAD/NAD-bd_sf"/>
</dbReference>
<evidence type="ECO:0000313" key="3">
    <source>
        <dbReference type="EMBL" id="MFK2916775.1"/>
    </source>
</evidence>
<dbReference type="Pfam" id="PF01266">
    <property type="entry name" value="DAO"/>
    <property type="match status" value="1"/>
</dbReference>
<dbReference type="InterPro" id="IPR006076">
    <property type="entry name" value="FAD-dep_OxRdtase"/>
</dbReference>
<keyword evidence="1" id="KW-0560">Oxidoreductase</keyword>
<comment type="caution">
    <text evidence="3">The sequence shown here is derived from an EMBL/GenBank/DDBJ whole genome shotgun (WGS) entry which is preliminary data.</text>
</comment>
<keyword evidence="4" id="KW-1185">Reference proteome</keyword>
<feature type="domain" description="FAD dependent oxidoreductase" evidence="2">
    <location>
        <begin position="6"/>
        <end position="347"/>
    </location>
</feature>
<evidence type="ECO:0000313" key="4">
    <source>
        <dbReference type="Proteomes" id="UP001620408"/>
    </source>
</evidence>
<dbReference type="EMBL" id="JADIKD010000008">
    <property type="protein sequence ID" value="MFK2916775.1"/>
    <property type="molecule type" value="Genomic_DNA"/>
</dbReference>
<sequence length="371" mass="39392">MTDIEAIVIGAGMAGASAAYFMAPHAQVLVLEREAHAGVHATGRSAALFSETYGSPQVRALTRATRPFLDHPPAGFASQSILTPRGAAIIGTEAQVERVMAMHAAMLPFTPDLSLRTGRELREQVPVLRPEAAHIGLLEPGAADIDVNELHQGFLRGLRARGGQLRVNVEIAAIERGPGHWYVDTGEQVYRTPLLLNAAGAWVDQVAMLAGVAPLGIEPRRRSAFLFEPPPELPTAHWPFVIDVDESFYFKPDAGLLLGSAANADPVLPHDVQPEELDIALGIYRIEEATTLSIRRPTRTWAGLRSFVADGDLVGGFAKDADGFFWVAAQGGYGIQTSAAMGEACASLALGRALPGHLADAGLSAAILAPR</sequence>
<dbReference type="PANTHER" id="PTHR13847:SF287">
    <property type="entry name" value="FAD-DEPENDENT OXIDOREDUCTASE DOMAIN-CONTAINING PROTEIN 1"/>
    <property type="match status" value="1"/>
</dbReference>
<evidence type="ECO:0000259" key="2">
    <source>
        <dbReference type="Pfam" id="PF01266"/>
    </source>
</evidence>
<name>A0ABW8K2F9_9GAMM</name>
<dbReference type="PANTHER" id="PTHR13847">
    <property type="entry name" value="SARCOSINE DEHYDROGENASE-RELATED"/>
    <property type="match status" value="1"/>
</dbReference>